<dbReference type="AlphaFoldDB" id="A0A0D2FG94"/>
<organism evidence="4 5">
    <name type="scientific">Phialophora macrospora</name>
    <dbReference type="NCBI Taxonomy" id="1851006"/>
    <lineage>
        <taxon>Eukaryota</taxon>
        <taxon>Fungi</taxon>
        <taxon>Dikarya</taxon>
        <taxon>Ascomycota</taxon>
        <taxon>Pezizomycotina</taxon>
        <taxon>Eurotiomycetes</taxon>
        <taxon>Chaetothyriomycetidae</taxon>
        <taxon>Chaetothyriales</taxon>
        <taxon>Herpotrichiellaceae</taxon>
        <taxon>Phialophora</taxon>
    </lineage>
</organism>
<dbReference type="HOGENOM" id="CLU_023261_0_0_1"/>
<evidence type="ECO:0000256" key="1">
    <source>
        <dbReference type="SAM" id="MobiDB-lite"/>
    </source>
</evidence>
<dbReference type="STRING" id="5601.A0A0D2FG94"/>
<protein>
    <recommendedName>
        <fullName evidence="3">Ricin B lectin domain-containing protein</fullName>
    </recommendedName>
</protein>
<feature type="compositionally biased region" description="Low complexity" evidence="1">
    <location>
        <begin position="197"/>
        <end position="234"/>
    </location>
</feature>
<keyword evidence="2" id="KW-0732">Signal</keyword>
<evidence type="ECO:0000259" key="3">
    <source>
        <dbReference type="SMART" id="SM00458"/>
    </source>
</evidence>
<feature type="domain" description="Ricin B lectin" evidence="3">
    <location>
        <begin position="47"/>
        <end position="196"/>
    </location>
</feature>
<evidence type="ECO:0000256" key="2">
    <source>
        <dbReference type="SAM" id="SignalP"/>
    </source>
</evidence>
<dbReference type="InterPro" id="IPR000772">
    <property type="entry name" value="Ricin_B_lectin"/>
</dbReference>
<evidence type="ECO:0000313" key="5">
    <source>
        <dbReference type="Proteomes" id="UP000054266"/>
    </source>
</evidence>
<dbReference type="SMART" id="SM00458">
    <property type="entry name" value="RICIN"/>
    <property type="match status" value="2"/>
</dbReference>
<dbReference type="SUPFAM" id="SSF50370">
    <property type="entry name" value="Ricin B-like lectins"/>
    <property type="match status" value="2"/>
</dbReference>
<dbReference type="InterPro" id="IPR035992">
    <property type="entry name" value="Ricin_B-like_lectins"/>
</dbReference>
<feature type="chain" id="PRO_5002242098" description="Ricin B lectin domain-containing protein" evidence="2">
    <location>
        <begin position="20"/>
        <end position="455"/>
    </location>
</feature>
<reference evidence="4 5" key="1">
    <citation type="submission" date="2015-01" db="EMBL/GenBank/DDBJ databases">
        <title>The Genome Sequence of Capronia semiimmersa CBS27337.</title>
        <authorList>
            <consortium name="The Broad Institute Genomics Platform"/>
            <person name="Cuomo C."/>
            <person name="de Hoog S."/>
            <person name="Gorbushina A."/>
            <person name="Stielow B."/>
            <person name="Teixiera M."/>
            <person name="Abouelleil A."/>
            <person name="Chapman S.B."/>
            <person name="Priest M."/>
            <person name="Young S.K."/>
            <person name="Wortman J."/>
            <person name="Nusbaum C."/>
            <person name="Birren B."/>
        </authorList>
    </citation>
    <scope>NUCLEOTIDE SEQUENCE [LARGE SCALE GENOMIC DNA]</scope>
    <source>
        <strain evidence="4 5">CBS 27337</strain>
    </source>
</reference>
<accession>A0A0D2FG94</accession>
<dbReference type="EMBL" id="KN846959">
    <property type="protein sequence ID" value="KIW67068.1"/>
    <property type="molecule type" value="Genomic_DNA"/>
</dbReference>
<keyword evidence="5" id="KW-1185">Reference proteome</keyword>
<dbReference type="CDD" id="cd00161">
    <property type="entry name" value="beta-trefoil_Ricin-like"/>
    <property type="match status" value="2"/>
</dbReference>
<name>A0A0D2FG94_9EURO</name>
<proteinExistence type="predicted"/>
<feature type="domain" description="Ricin B lectin" evidence="3">
    <location>
        <begin position="309"/>
        <end position="455"/>
    </location>
</feature>
<evidence type="ECO:0000313" key="4">
    <source>
        <dbReference type="EMBL" id="KIW67068.1"/>
    </source>
</evidence>
<feature type="signal peptide" evidence="2">
    <location>
        <begin position="1"/>
        <end position="19"/>
    </location>
</feature>
<dbReference type="Proteomes" id="UP000054266">
    <property type="component" value="Unassembled WGS sequence"/>
</dbReference>
<feature type="region of interest" description="Disordered" evidence="1">
    <location>
        <begin position="195"/>
        <end position="234"/>
    </location>
</feature>
<gene>
    <name evidence="4" type="ORF">PV04_06344</name>
</gene>
<dbReference type="PROSITE" id="PS50231">
    <property type="entry name" value="RICIN_B_LECTIN"/>
    <property type="match status" value="2"/>
</dbReference>
<sequence length="455" mass="46254">MIPLVRATFLLGAASLVAARPVIEHRAVTQLDQAATEEAQQRDDTATRAFSSVPIKTSDGQCLLVDPLSGDFRENLTPIQVAACDGSQAQEWDVITAGKHNNVAGSALIVSGLTQACFNFDPRRAAGNQVLLFSCGGRADGSGAVTNSQLFPFSGGAGPLAFTPENAPGSCLTVNGAVIDIAACNSADPNQSFTFGDSSPAASDPPASAPATSAPATSAPPASDPPATTSESACGGASVVTVTVTATPVESTASASPTAIITTSSPAPTTIATQTSASIISVSRAGNVLNPSDAAEANPRDDTATRAFSAVSIKSSSGQCLFIDPTAGDFRENLIPIVLQPCDGSANQQWDFLTAGVHNNEPDSTLIVSSLTQGCLNFDPRRAAGDTVIMFSCGGRADGSGLVTNSQLFPFTDGETSLRLQPENGNGQVCLVANADGRLDQAACSDDPSQVFTIG</sequence>
<dbReference type="Gene3D" id="2.80.10.50">
    <property type="match status" value="2"/>
</dbReference>